<name>A0A9P6R6T0_9FUNG</name>
<feature type="region of interest" description="Disordered" evidence="1">
    <location>
        <begin position="1"/>
        <end position="25"/>
    </location>
</feature>
<protein>
    <submittedName>
        <fullName evidence="2">Uncharacterized protein</fullName>
    </submittedName>
</protein>
<comment type="caution">
    <text evidence="2">The sequence shown here is derived from an EMBL/GenBank/DDBJ whole genome shotgun (WGS) entry which is preliminary data.</text>
</comment>
<reference evidence="2" key="1">
    <citation type="journal article" date="2020" name="Fungal Divers.">
        <title>Resolving the Mortierellaceae phylogeny through synthesis of multi-gene phylogenetics and phylogenomics.</title>
        <authorList>
            <person name="Vandepol N."/>
            <person name="Liber J."/>
            <person name="Desiro A."/>
            <person name="Na H."/>
            <person name="Kennedy M."/>
            <person name="Barry K."/>
            <person name="Grigoriev I.V."/>
            <person name="Miller A.N."/>
            <person name="O'Donnell K."/>
            <person name="Stajich J.E."/>
            <person name="Bonito G."/>
        </authorList>
    </citation>
    <scope>NUCLEOTIDE SEQUENCE</scope>
    <source>
        <strain evidence="2">NVP60</strain>
    </source>
</reference>
<evidence type="ECO:0000256" key="1">
    <source>
        <dbReference type="SAM" id="MobiDB-lite"/>
    </source>
</evidence>
<evidence type="ECO:0000313" key="2">
    <source>
        <dbReference type="EMBL" id="KAG0311322.1"/>
    </source>
</evidence>
<dbReference type="AlphaFoldDB" id="A0A9P6R6T0"/>
<evidence type="ECO:0000313" key="3">
    <source>
        <dbReference type="Proteomes" id="UP000823405"/>
    </source>
</evidence>
<dbReference type="EMBL" id="JAAAIN010000728">
    <property type="protein sequence ID" value="KAG0311322.1"/>
    <property type="molecule type" value="Genomic_DNA"/>
</dbReference>
<gene>
    <name evidence="2" type="ORF">BGZ97_011926</name>
</gene>
<organism evidence="2 3">
    <name type="scientific">Linnemannia gamsii</name>
    <dbReference type="NCBI Taxonomy" id="64522"/>
    <lineage>
        <taxon>Eukaryota</taxon>
        <taxon>Fungi</taxon>
        <taxon>Fungi incertae sedis</taxon>
        <taxon>Mucoromycota</taxon>
        <taxon>Mortierellomycotina</taxon>
        <taxon>Mortierellomycetes</taxon>
        <taxon>Mortierellales</taxon>
        <taxon>Mortierellaceae</taxon>
        <taxon>Linnemannia</taxon>
    </lineage>
</organism>
<dbReference type="Proteomes" id="UP000823405">
    <property type="component" value="Unassembled WGS sequence"/>
</dbReference>
<sequence length="62" mass="6393">MTTGSSSSTPSLPPSTSALPYQSGDYPHLAPASVLQYSRVVTPPGTNYSPKVAGKSKITRVA</sequence>
<proteinExistence type="predicted"/>
<feature type="compositionally biased region" description="Low complexity" evidence="1">
    <location>
        <begin position="1"/>
        <end position="20"/>
    </location>
</feature>
<keyword evidence="3" id="KW-1185">Reference proteome</keyword>
<accession>A0A9P6R6T0</accession>
<feature type="region of interest" description="Disordered" evidence="1">
    <location>
        <begin position="42"/>
        <end position="62"/>
    </location>
</feature>